<dbReference type="RefSeq" id="WP_407940256.1">
    <property type="nucleotide sequence ID" value="NZ_LT629799.1"/>
</dbReference>
<evidence type="ECO:0008006" key="4">
    <source>
        <dbReference type="Google" id="ProtNLM"/>
    </source>
</evidence>
<reference evidence="3" key="1">
    <citation type="submission" date="2016-10" db="EMBL/GenBank/DDBJ databases">
        <authorList>
            <person name="Varghese N."/>
            <person name="Submissions S."/>
        </authorList>
    </citation>
    <scope>NUCLEOTIDE SEQUENCE [LARGE SCALE GENOMIC DNA]</scope>
    <source>
        <strain evidence="3">DSM 21743</strain>
    </source>
</reference>
<dbReference type="Pfam" id="PF03993">
    <property type="entry name" value="DUF349"/>
    <property type="match status" value="3"/>
</dbReference>
<dbReference type="STRING" id="546874.SAMN04488544_1513"/>
<dbReference type="InterPro" id="IPR007139">
    <property type="entry name" value="DUF349"/>
</dbReference>
<protein>
    <recommendedName>
        <fullName evidence="4">DUF349 domain-containing protein</fullName>
    </recommendedName>
</protein>
<dbReference type="Proteomes" id="UP000198825">
    <property type="component" value="Chromosome I"/>
</dbReference>
<keyword evidence="3" id="KW-1185">Reference proteome</keyword>
<dbReference type="EMBL" id="LT629799">
    <property type="protein sequence ID" value="SDU88997.1"/>
    <property type="molecule type" value="Genomic_DNA"/>
</dbReference>
<sequence length="414" mass="45810">MSEGDAPTTWGRVEADGTVYVRTADGERAVGQVPDVPESEALAFFTRRYDALELEVSLLERRVRSGALSPDDAAGSIKTVRKAVTDANAVGDLDSLLTRLQGLQPVVDEARAAARAEKTKQLEEVRAAKDKAVVEAEALATGNDWRGGVNRFRSLLDDWKALPRLDRATDDALWHRFSTARTTYTRRRKQQFAQQNEQRDGARVAKEQLVEEAEALATSTEWGPTTGAYRDLMTRWKAAGSAPRGVDEALWRRFRAAQDTFFSAKQTANAAMDAEFQVNADAKTALLDEAEAQILPVTDLGKARVAYRELLERWSALGKVPRDAIRPLDARLRAIETAVTEAEEHRWRRTNPEARARAEDTASKLEAQIANLEEQAAKADARGDEKKAQQARDSAATYREWLAQAQQAASDFSG</sequence>
<feature type="compositionally biased region" description="Basic and acidic residues" evidence="1">
    <location>
        <begin position="375"/>
        <end position="390"/>
    </location>
</feature>
<feature type="region of interest" description="Disordered" evidence="1">
    <location>
        <begin position="374"/>
        <end position="399"/>
    </location>
</feature>
<evidence type="ECO:0000313" key="3">
    <source>
        <dbReference type="Proteomes" id="UP000198825"/>
    </source>
</evidence>
<gene>
    <name evidence="2" type="ORF">SAMN04488544_1513</name>
</gene>
<proteinExistence type="predicted"/>
<accession>A0A1H2M6W0</accession>
<evidence type="ECO:0000313" key="2">
    <source>
        <dbReference type="EMBL" id="SDU88997.1"/>
    </source>
</evidence>
<name>A0A1H2M6W0_9ACTN</name>
<dbReference type="AlphaFoldDB" id="A0A1H2M6W0"/>
<evidence type="ECO:0000256" key="1">
    <source>
        <dbReference type="SAM" id="MobiDB-lite"/>
    </source>
</evidence>
<organism evidence="2 3">
    <name type="scientific">Microlunatus sagamiharensis</name>
    <dbReference type="NCBI Taxonomy" id="546874"/>
    <lineage>
        <taxon>Bacteria</taxon>
        <taxon>Bacillati</taxon>
        <taxon>Actinomycetota</taxon>
        <taxon>Actinomycetes</taxon>
        <taxon>Propionibacteriales</taxon>
        <taxon>Propionibacteriaceae</taxon>
        <taxon>Microlunatus</taxon>
    </lineage>
</organism>